<dbReference type="EMBL" id="JBBPBM010000071">
    <property type="protein sequence ID" value="KAK8512977.1"/>
    <property type="molecule type" value="Genomic_DNA"/>
</dbReference>
<reference evidence="1 2" key="1">
    <citation type="journal article" date="2024" name="G3 (Bethesda)">
        <title>Genome assembly of Hibiscus sabdariffa L. provides insights into metabolisms of medicinal natural products.</title>
        <authorList>
            <person name="Kim T."/>
        </authorList>
    </citation>
    <scope>NUCLEOTIDE SEQUENCE [LARGE SCALE GENOMIC DNA]</scope>
    <source>
        <strain evidence="1">TK-2024</strain>
        <tissue evidence="1">Old leaves</tissue>
    </source>
</reference>
<accession>A0ABR2C2K8</accession>
<comment type="caution">
    <text evidence="1">The sequence shown here is derived from an EMBL/GenBank/DDBJ whole genome shotgun (WGS) entry which is preliminary data.</text>
</comment>
<keyword evidence="2" id="KW-1185">Reference proteome</keyword>
<dbReference type="Proteomes" id="UP001472677">
    <property type="component" value="Unassembled WGS sequence"/>
</dbReference>
<name>A0ABR2C2K8_9ROSI</name>
<gene>
    <name evidence="1" type="ORF">V6N12_030385</name>
</gene>
<protein>
    <submittedName>
        <fullName evidence="1">Uncharacterized protein</fullName>
    </submittedName>
</protein>
<evidence type="ECO:0000313" key="2">
    <source>
        <dbReference type="Proteomes" id="UP001472677"/>
    </source>
</evidence>
<proteinExistence type="predicted"/>
<evidence type="ECO:0000313" key="1">
    <source>
        <dbReference type="EMBL" id="KAK8512977.1"/>
    </source>
</evidence>
<organism evidence="1 2">
    <name type="scientific">Hibiscus sabdariffa</name>
    <name type="common">roselle</name>
    <dbReference type="NCBI Taxonomy" id="183260"/>
    <lineage>
        <taxon>Eukaryota</taxon>
        <taxon>Viridiplantae</taxon>
        <taxon>Streptophyta</taxon>
        <taxon>Embryophyta</taxon>
        <taxon>Tracheophyta</taxon>
        <taxon>Spermatophyta</taxon>
        <taxon>Magnoliopsida</taxon>
        <taxon>eudicotyledons</taxon>
        <taxon>Gunneridae</taxon>
        <taxon>Pentapetalae</taxon>
        <taxon>rosids</taxon>
        <taxon>malvids</taxon>
        <taxon>Malvales</taxon>
        <taxon>Malvaceae</taxon>
        <taxon>Malvoideae</taxon>
        <taxon>Hibiscus</taxon>
    </lineage>
</organism>
<sequence length="100" mass="11547">MCPFNSAAFPDRFNARRPRSDRVPYNMAIESTEVEGTENGSKKRGCGCTKQDFLPEQSFQSCKSYLNALSNTKSRLKTVYWRVPWTMLNYMRYAVVASMK</sequence>